<feature type="chain" id="PRO_5045533115" evidence="5">
    <location>
        <begin position="25"/>
        <end position="387"/>
    </location>
</feature>
<dbReference type="EMBL" id="JAXCEI010000010">
    <property type="protein sequence ID" value="MFA1541870.1"/>
    <property type="molecule type" value="Genomic_DNA"/>
</dbReference>
<keyword evidence="3 5" id="KW-0732">Signal</keyword>
<keyword evidence="8" id="KW-1185">Reference proteome</keyword>
<evidence type="ECO:0000256" key="1">
    <source>
        <dbReference type="ARBA" id="ARBA00010062"/>
    </source>
</evidence>
<keyword evidence="4" id="KW-0029">Amino-acid transport</keyword>
<dbReference type="SUPFAM" id="SSF53822">
    <property type="entry name" value="Periplasmic binding protein-like I"/>
    <property type="match status" value="1"/>
</dbReference>
<evidence type="ECO:0000313" key="7">
    <source>
        <dbReference type="EMBL" id="MFA1541870.1"/>
    </source>
</evidence>
<proteinExistence type="inferred from homology"/>
<feature type="domain" description="Leucine-binding protein" evidence="6">
    <location>
        <begin position="40"/>
        <end position="364"/>
    </location>
</feature>
<name>A0ABV4QHK3_9ACTN</name>
<dbReference type="Pfam" id="PF13458">
    <property type="entry name" value="Peripla_BP_6"/>
    <property type="match status" value="1"/>
</dbReference>
<accession>A0ABV4QHK3</accession>
<dbReference type="PRINTS" id="PR00337">
    <property type="entry name" value="LEUILEVALBP"/>
</dbReference>
<protein>
    <submittedName>
        <fullName evidence="7">ABC transporter substrate-binding protein</fullName>
    </submittedName>
</protein>
<dbReference type="RefSeq" id="WP_371952026.1">
    <property type="nucleotide sequence ID" value="NZ_JAXCEI010000010.1"/>
</dbReference>
<dbReference type="Gene3D" id="3.40.50.2300">
    <property type="match status" value="2"/>
</dbReference>
<evidence type="ECO:0000259" key="6">
    <source>
        <dbReference type="Pfam" id="PF13458"/>
    </source>
</evidence>
<dbReference type="InterPro" id="IPR051010">
    <property type="entry name" value="BCAA_transport"/>
</dbReference>
<dbReference type="PANTHER" id="PTHR30483">
    <property type="entry name" value="LEUCINE-SPECIFIC-BINDING PROTEIN"/>
    <property type="match status" value="1"/>
</dbReference>
<evidence type="ECO:0000256" key="4">
    <source>
        <dbReference type="ARBA" id="ARBA00022970"/>
    </source>
</evidence>
<evidence type="ECO:0000313" key="8">
    <source>
        <dbReference type="Proteomes" id="UP001569963"/>
    </source>
</evidence>
<keyword evidence="2" id="KW-0813">Transport</keyword>
<dbReference type="PROSITE" id="PS51257">
    <property type="entry name" value="PROKAR_LIPOPROTEIN"/>
    <property type="match status" value="1"/>
</dbReference>
<gene>
    <name evidence="7" type="ORF">SM611_23315</name>
</gene>
<comment type="similarity">
    <text evidence="1">Belongs to the leucine-binding protein family.</text>
</comment>
<comment type="caution">
    <text evidence="7">The sequence shown here is derived from an EMBL/GenBank/DDBJ whole genome shotgun (WGS) entry which is preliminary data.</text>
</comment>
<sequence>MRAAMRGRAIVVAGLTALALTATACGSSDSDTSDASSGDTYTIGVLNSTTGALGAVGQQEAKGMRLAVEEINAAGGVKGRKLKLEEVDDQGSVNLTTAGFKKLATDTKVPIVIGPGISANAKAVAPLADQYGVTQILLVAQPDVANGTKHVFETPLPGKANSEAMVEYAKTKGVKTAAIIWANNPYGQAGNSDVSNAAKAAGISIVNSEGFDPGKFDFTAQAGKAAGKKPDAIFLYGAGGSSDALVLKNVGATGYGGQIIGDLTYSADFIPETAGPAANKVVSLTAVNYGAPEPDTKKFLDEYRAKFGDEATVLGAYAYVAVKLAAAGIEKAASYKGDDISKAIESLNYKSIIGTLAYTDKYHGGPSADAFKPVTFKDGKYAAPDAG</sequence>
<dbReference type="PANTHER" id="PTHR30483:SF38">
    <property type="entry name" value="BLR7848 PROTEIN"/>
    <property type="match status" value="1"/>
</dbReference>
<dbReference type="InterPro" id="IPR028081">
    <property type="entry name" value="Leu-bd"/>
</dbReference>
<evidence type="ECO:0000256" key="3">
    <source>
        <dbReference type="ARBA" id="ARBA00022729"/>
    </source>
</evidence>
<feature type="signal peptide" evidence="5">
    <location>
        <begin position="1"/>
        <end position="24"/>
    </location>
</feature>
<reference evidence="7 8" key="1">
    <citation type="submission" date="2023-11" db="EMBL/GenBank/DDBJ databases">
        <title>Actinomadura monticuli sp. nov., isolated from volcanic ash.</title>
        <authorList>
            <person name="Lee S.D."/>
            <person name="Yang H."/>
            <person name="Kim I.S."/>
        </authorList>
    </citation>
    <scope>NUCLEOTIDE SEQUENCE [LARGE SCALE GENOMIC DNA]</scope>
    <source>
        <strain evidence="7 8">DLS-62</strain>
    </source>
</reference>
<organism evidence="7 8">
    <name type="scientific">Actinomadura monticuli</name>
    <dbReference type="NCBI Taxonomy" id="3097367"/>
    <lineage>
        <taxon>Bacteria</taxon>
        <taxon>Bacillati</taxon>
        <taxon>Actinomycetota</taxon>
        <taxon>Actinomycetes</taxon>
        <taxon>Streptosporangiales</taxon>
        <taxon>Thermomonosporaceae</taxon>
        <taxon>Actinomadura</taxon>
    </lineage>
</organism>
<dbReference type="InterPro" id="IPR028082">
    <property type="entry name" value="Peripla_BP_I"/>
</dbReference>
<evidence type="ECO:0000256" key="2">
    <source>
        <dbReference type="ARBA" id="ARBA00022448"/>
    </source>
</evidence>
<dbReference type="InterPro" id="IPR000709">
    <property type="entry name" value="Leu_Ile_Val-bd"/>
</dbReference>
<evidence type="ECO:0000256" key="5">
    <source>
        <dbReference type="SAM" id="SignalP"/>
    </source>
</evidence>
<dbReference type="Proteomes" id="UP001569963">
    <property type="component" value="Unassembled WGS sequence"/>
</dbReference>